<evidence type="ECO:0000256" key="1">
    <source>
        <dbReference type="ARBA" id="ARBA00001957"/>
    </source>
</evidence>
<dbReference type="SUPFAM" id="SSF47336">
    <property type="entry name" value="ACP-like"/>
    <property type="match status" value="3"/>
</dbReference>
<dbReference type="Gene3D" id="3.30.559.10">
    <property type="entry name" value="Chloramphenicol acetyltransferase-like domain"/>
    <property type="match status" value="2"/>
</dbReference>
<dbReference type="FunFam" id="3.30.300.30:FF:000015">
    <property type="entry name" value="Nonribosomal peptide synthase SidD"/>
    <property type="match status" value="1"/>
</dbReference>
<keyword evidence="6" id="KW-0436">Ligase</keyword>
<dbReference type="InterPro" id="IPR006162">
    <property type="entry name" value="Ppantetheine_attach_site"/>
</dbReference>
<dbReference type="PROSITE" id="PS50075">
    <property type="entry name" value="CARRIER"/>
    <property type="match status" value="3"/>
</dbReference>
<keyword evidence="5" id="KW-0597">Phosphoprotein</keyword>
<dbReference type="GO" id="GO:0016874">
    <property type="term" value="F:ligase activity"/>
    <property type="evidence" value="ECO:0007669"/>
    <property type="project" value="UniProtKB-KW"/>
</dbReference>
<evidence type="ECO:0000256" key="8">
    <source>
        <dbReference type="ARBA" id="ARBA00023194"/>
    </source>
</evidence>
<gene>
    <name evidence="10" type="ORF">C7Y47_05030</name>
</gene>
<dbReference type="Gene3D" id="3.40.50.980">
    <property type="match status" value="2"/>
</dbReference>
<dbReference type="Gene3D" id="3.40.50.12780">
    <property type="entry name" value="N-terminal domain of ligase-like"/>
    <property type="match status" value="1"/>
</dbReference>
<feature type="domain" description="Carrier" evidence="9">
    <location>
        <begin position="4"/>
        <end position="79"/>
    </location>
</feature>
<keyword evidence="4" id="KW-0596">Phosphopantetheine</keyword>
<dbReference type="PANTHER" id="PTHR45527:SF10">
    <property type="entry name" value="PYOCHELIN SYNTHASE PCHF"/>
    <property type="match status" value="1"/>
</dbReference>
<dbReference type="CDD" id="cd12114">
    <property type="entry name" value="A_NRPS_TlmIV_like"/>
    <property type="match status" value="2"/>
</dbReference>
<evidence type="ECO:0000256" key="5">
    <source>
        <dbReference type="ARBA" id="ARBA00022553"/>
    </source>
</evidence>
<dbReference type="InterPro" id="IPR020459">
    <property type="entry name" value="AMP-binding"/>
</dbReference>
<dbReference type="InterPro" id="IPR057737">
    <property type="entry name" value="Condensation_MtbB-like"/>
</dbReference>
<dbReference type="PRINTS" id="PR00154">
    <property type="entry name" value="AMPBINDING"/>
</dbReference>
<accession>A0A544UTF0</accession>
<reference evidence="10 11" key="1">
    <citation type="submission" date="2018-03" db="EMBL/GenBank/DDBJ databases">
        <title>Aerobic endospore-forming bacteria genome sequencing and assembly.</title>
        <authorList>
            <person name="Cavalcante D.A."/>
            <person name="Driks A."/>
            <person name="Putonti C."/>
            <person name="De-Souza M.T."/>
        </authorList>
    </citation>
    <scope>NUCLEOTIDE SEQUENCE [LARGE SCALE GENOMIC DNA]</scope>
    <source>
        <strain evidence="10 11">SDF0037</strain>
    </source>
</reference>
<organism evidence="10 11">
    <name type="scientific">Lysinibacillus sphaericus</name>
    <name type="common">Bacillus sphaericus</name>
    <dbReference type="NCBI Taxonomy" id="1421"/>
    <lineage>
        <taxon>Bacteria</taxon>
        <taxon>Bacillati</taxon>
        <taxon>Bacillota</taxon>
        <taxon>Bacilli</taxon>
        <taxon>Bacillales</taxon>
        <taxon>Bacillaceae</taxon>
        <taxon>Lysinibacillus</taxon>
    </lineage>
</organism>
<dbReference type="GO" id="GO:0017000">
    <property type="term" value="P:antibiotic biosynthetic process"/>
    <property type="evidence" value="ECO:0007669"/>
    <property type="project" value="UniProtKB-KW"/>
</dbReference>
<dbReference type="InterPro" id="IPR029063">
    <property type="entry name" value="SAM-dependent_MTases_sf"/>
</dbReference>
<dbReference type="FunFam" id="3.40.50.12780:FF:000012">
    <property type="entry name" value="Non-ribosomal peptide synthetase"/>
    <property type="match status" value="2"/>
</dbReference>
<dbReference type="Pfam" id="PF00501">
    <property type="entry name" value="AMP-binding"/>
    <property type="match status" value="2"/>
</dbReference>
<dbReference type="InterPro" id="IPR001242">
    <property type="entry name" value="Condensation_dom"/>
</dbReference>
<dbReference type="GO" id="GO:0043041">
    <property type="term" value="P:amino acid activation for nonribosomal peptide biosynthetic process"/>
    <property type="evidence" value="ECO:0007669"/>
    <property type="project" value="TreeGrafter"/>
</dbReference>
<dbReference type="Pfam" id="PF00668">
    <property type="entry name" value="Condensation"/>
    <property type="match status" value="2"/>
</dbReference>
<evidence type="ECO:0000313" key="10">
    <source>
        <dbReference type="EMBL" id="TQR37063.1"/>
    </source>
</evidence>
<feature type="domain" description="Carrier" evidence="9">
    <location>
        <begin position="1448"/>
        <end position="1523"/>
    </location>
</feature>
<dbReference type="PANTHER" id="PTHR45527">
    <property type="entry name" value="NONRIBOSOMAL PEPTIDE SYNTHETASE"/>
    <property type="match status" value="1"/>
</dbReference>
<dbReference type="InterPro" id="IPR045851">
    <property type="entry name" value="AMP-bd_C_sf"/>
</dbReference>
<dbReference type="SUPFAM" id="SSF53335">
    <property type="entry name" value="S-adenosyl-L-methionine-dependent methyltransferases"/>
    <property type="match status" value="1"/>
</dbReference>
<dbReference type="Pfam" id="PF00550">
    <property type="entry name" value="PP-binding"/>
    <property type="match status" value="3"/>
</dbReference>
<protein>
    <submittedName>
        <fullName evidence="10">Amino acid adenylation domain-containing protein</fullName>
    </submittedName>
</protein>
<evidence type="ECO:0000256" key="3">
    <source>
        <dbReference type="ARBA" id="ARBA00006432"/>
    </source>
</evidence>
<evidence type="ECO:0000313" key="11">
    <source>
        <dbReference type="Proteomes" id="UP000317944"/>
    </source>
</evidence>
<dbReference type="GO" id="GO:0008610">
    <property type="term" value="P:lipid biosynthetic process"/>
    <property type="evidence" value="ECO:0007669"/>
    <property type="project" value="UniProtKB-ARBA"/>
</dbReference>
<keyword evidence="7" id="KW-0677">Repeat</keyword>
<comment type="cofactor">
    <cofactor evidence="1">
        <name>pantetheine 4'-phosphate</name>
        <dbReference type="ChEBI" id="CHEBI:47942"/>
    </cofactor>
</comment>
<dbReference type="FunFam" id="3.40.50.980:FF:000001">
    <property type="entry name" value="Non-ribosomal peptide synthetase"/>
    <property type="match status" value="1"/>
</dbReference>
<feature type="domain" description="Carrier" evidence="9">
    <location>
        <begin position="2516"/>
        <end position="2591"/>
    </location>
</feature>
<dbReference type="InterPro" id="IPR013217">
    <property type="entry name" value="Methyltransf_12"/>
</dbReference>
<dbReference type="InterPro" id="IPR042099">
    <property type="entry name" value="ANL_N_sf"/>
</dbReference>
<dbReference type="FunFam" id="3.30.559.30:FF:000006">
    <property type="entry name" value="Yersiniabactin polyketide/non-ribosomal peptide synthetase"/>
    <property type="match status" value="2"/>
</dbReference>
<dbReference type="FunFam" id="3.30.559.10:FF:000023">
    <property type="entry name" value="Non-ribosomal peptide synthetase"/>
    <property type="match status" value="2"/>
</dbReference>
<dbReference type="GO" id="GO:0031177">
    <property type="term" value="F:phosphopantetheine binding"/>
    <property type="evidence" value="ECO:0007669"/>
    <property type="project" value="InterPro"/>
</dbReference>
<dbReference type="InterPro" id="IPR025110">
    <property type="entry name" value="AMP-bd_C"/>
</dbReference>
<dbReference type="Gene3D" id="3.30.300.30">
    <property type="match status" value="2"/>
</dbReference>
<dbReference type="InterPro" id="IPR036736">
    <property type="entry name" value="ACP-like_sf"/>
</dbReference>
<proteinExistence type="inferred from homology"/>
<dbReference type="InterPro" id="IPR009081">
    <property type="entry name" value="PP-bd_ACP"/>
</dbReference>
<keyword evidence="8" id="KW-0045">Antibiotic biosynthesis</keyword>
<dbReference type="InterPro" id="IPR010071">
    <property type="entry name" value="AA_adenyl_dom"/>
</dbReference>
<dbReference type="Proteomes" id="UP000317944">
    <property type="component" value="Unassembled WGS sequence"/>
</dbReference>
<dbReference type="Pfam" id="PF13193">
    <property type="entry name" value="AMP-binding_C"/>
    <property type="match status" value="1"/>
</dbReference>
<dbReference type="Gene3D" id="3.30.559.30">
    <property type="entry name" value="Nonribosomal peptide synthetase, condensation domain"/>
    <property type="match status" value="2"/>
</dbReference>
<dbReference type="PROSITE" id="PS00455">
    <property type="entry name" value="AMP_BINDING"/>
    <property type="match status" value="2"/>
</dbReference>
<dbReference type="InterPro" id="IPR020806">
    <property type="entry name" value="PKS_PP-bd"/>
</dbReference>
<dbReference type="PROSITE" id="PS00012">
    <property type="entry name" value="PHOSPHOPANTETHEINE"/>
    <property type="match status" value="3"/>
</dbReference>
<comment type="pathway">
    <text evidence="2">Siderophore biosynthesis.</text>
</comment>
<evidence type="ECO:0000256" key="4">
    <source>
        <dbReference type="ARBA" id="ARBA00022450"/>
    </source>
</evidence>
<comment type="similarity">
    <text evidence="3">Belongs to the ATP-dependent AMP-binding enzyme family.</text>
</comment>
<dbReference type="NCBIfam" id="TIGR01733">
    <property type="entry name" value="AA-adenyl-dom"/>
    <property type="match status" value="2"/>
</dbReference>
<dbReference type="GO" id="GO:0005737">
    <property type="term" value="C:cytoplasm"/>
    <property type="evidence" value="ECO:0007669"/>
    <property type="project" value="TreeGrafter"/>
</dbReference>
<dbReference type="SUPFAM" id="SSF56801">
    <property type="entry name" value="Acetyl-CoA synthetase-like"/>
    <property type="match status" value="2"/>
</dbReference>
<dbReference type="OrthoDB" id="9765680at2"/>
<dbReference type="Gene3D" id="3.40.50.150">
    <property type="entry name" value="Vaccinia Virus protein VP39"/>
    <property type="match status" value="1"/>
</dbReference>
<dbReference type="Pfam" id="PF08242">
    <property type="entry name" value="Methyltransf_12"/>
    <property type="match status" value="1"/>
</dbReference>
<evidence type="ECO:0000256" key="2">
    <source>
        <dbReference type="ARBA" id="ARBA00004924"/>
    </source>
</evidence>
<dbReference type="FunFam" id="1.10.1200.10:FF:000005">
    <property type="entry name" value="Nonribosomal peptide synthetase 1"/>
    <property type="match status" value="1"/>
</dbReference>
<dbReference type="Gene3D" id="1.10.1200.10">
    <property type="entry name" value="ACP-like"/>
    <property type="match status" value="3"/>
</dbReference>
<dbReference type="EMBL" id="SADV01000003">
    <property type="protein sequence ID" value="TQR37063.1"/>
    <property type="molecule type" value="Genomic_DNA"/>
</dbReference>
<dbReference type="CDD" id="cd19535">
    <property type="entry name" value="Cyc_NRPS"/>
    <property type="match status" value="2"/>
</dbReference>
<evidence type="ECO:0000256" key="6">
    <source>
        <dbReference type="ARBA" id="ARBA00022598"/>
    </source>
</evidence>
<dbReference type="InterPro" id="IPR020845">
    <property type="entry name" value="AMP-binding_CS"/>
</dbReference>
<dbReference type="InterPro" id="IPR000873">
    <property type="entry name" value="AMP-dep_synth/lig_dom"/>
</dbReference>
<evidence type="ECO:0000256" key="7">
    <source>
        <dbReference type="ARBA" id="ARBA00022737"/>
    </source>
</evidence>
<dbReference type="SMART" id="SM00823">
    <property type="entry name" value="PKS_PP"/>
    <property type="match status" value="2"/>
</dbReference>
<name>A0A544UTF0_LYSSH</name>
<evidence type="ECO:0000259" key="9">
    <source>
        <dbReference type="PROSITE" id="PS50075"/>
    </source>
</evidence>
<dbReference type="Gene3D" id="2.30.38.10">
    <property type="entry name" value="Luciferase, Domain 3"/>
    <property type="match status" value="1"/>
</dbReference>
<sequence>MRLKNDLDNIQSLALEVNHLLGIQKEIHEDQNLLELGLNSLQVMKLVGKLKKVGVTITFKELISEPYLSAWNKLINRDYVYTINNDNELLENQGKTVANMYEPFPLTDVQYAYWVGRQSGQYLGGNGCHGYMEIDGRKIDIERLKAAWALIIQHHPMLRVKYTEDGQQQILKESPFTTIDVHDFTTCSQVEISKKLETIRANTSHRLLAIDQGEVACLQLSLLPNGKTRLHFDIDLLVADVQSFQIILRDLAAAYSRQQKPKAPENWNFAKYLHDKALAIANEESYAEAYWKNRLTTLPLGPKLPLSNNAELIQHTPKFTRREHFLEEQTWSKLKLTASHHNVTPAMVLLAAYAYTLSKWSSESRFIINIPLFNRDTLSEEIEQVVADFTTLLLLEVDSENRQHFLAFTKSLQQQFHQDLNYTAYSGVKIQRDMAKYFPDEKVFAPIVFSCNLGVPLINEEFKDAFGTIHYMISQTPQVWLDFQMFDMDDGLLCIWDGLDELFPSGLLDDMFELFIKTIDWLIEDEQHWLQQPAIETKAQEVRRQLIDNATIEDHAQGLHTSFFEKAKQQPQVIALIDGISHKEVSYETLSLQAERVAAALLHNGFKQGDRVAISLPRGLEQIQAILGVLAIGGCYVPVHVTQPIERYKKIIEKANVSFILTTASYEEKYQDIEQVQVIMMEQIHQFGHVKFPKVDVNSSAYIIFTSGSTGEPKGVEISHKAAWNTIADINKKYDISKEDRILALSSLDFDLSIYDIFGLLSVGGSLVLISEDTARNADIWLKLICNYRITLWNSVPALLKMFLIEAESLKTICQDLRIVMLSGDWISLDIPERLLKVAPKGLLVAMGGATEAAIWSNYYDVNHPIPASWRSIPYGRPLKNQFYRIIDTNGEDCPSWKAGELWIGGAGVAKGYVGEPQLTTERFIEEKGIRWYKTGDIGRFWNNGLIEFLGRNDSQVKVRGHRIELGEIESAIRSYEIVEDAAVTVRGEENQYLAAYIVSSSEKEQAQTITYNKPMIDWSYIVQLKENGDFTKTYNENENRYRSLKDYCEYLTMEMISKIISELGFPLEKDVRYNILKIIEREKINSRYQSLIYQWFSFLEKNNLVSCEGSTIHNKQCLIVNSEEQFSSLEKMQTTYIRAFVSDFFEKSYALLTGELEPLELLLHHNIHPLEQLTENMSDGKKQQDLIATLIQTVLSNRTERQAPLKILEVGVRHTNTLRMLAETFSKDEIHYTATDESNYFINRVQKIVGLQPNIHFKVLDINKCPISQGFIDGEYDLIVASHSLHRAVHIRNSLKDLKKLLKHGGLFVNLEMTENNPLQLVSTAFLEDGFTHYKDEREKTCLPLLSEDRWLSIFKEEGFTNITLQPIDTAFTQYLFVAQVERQSFSEFQLEPLKHYLEKRLPSYMIPHVIIPLEELPITANGKVNRAALPIPEIEQVNLATKEFIAPATPIEIRLAEIWTEVLGVDAIGIRDHYFELGGDSLLATQLSAKIKEQFAVKISLEAIFNQPVFQQMALLLEELVLQKTNEETEKKLPTIVPNERDRFEPFPITEVQQAYWLGRSGIYAYGDVSTHCYFEMDCPALNHVRVEQIWNRLIQHHDMMRAVILNDGQHQQVQEFVEYYSIASYNLTNLSTEQQKEQLTLVRSEMEHQTFNPSEWPLFDIRMSTINEHKTRLHISFDNIIFDGFSMFYLFKEWKRLYDDSSAKLQVLQSTFRDYILAYEKIRETEMYEQDMQYWNQRIDNMYPAPDLPLLDYKGDLSNCKFTRYEEKLSSQQWLALKQLATKMNLSPASLLIAAYAETLARWSSQPKFTINLTRFHRVLFEPDVEQLIGDFTSLNLLSIDMSKGESFLERARNVQKQLLQDLEHPYVGGVYVERALAKKWNRQMGIMMPFVFTSGLGLEKNNGATTMGGYLGDIVYGLSQTPQVWLDHQVSEQKGELWLSWDAIEEIFPQHLVIGMFEAYSSILKELSTKENLWKKRIGSLVRLPSQEQVGKIKGQDTEISNETLLSLVEKQIAENPTNIAVFSEEKTITYQQLCHLKNHTAQSLLERDSTKGKLVAIVMEKGWEQIVAALGIIKAGKAYLPIDCTTPIERMEFLLKEGEVQSIVTQAHILTQLPFLNDYHVTVVDAKWAHQECLVDSPDLLPSDLAYVIYTSGSTGKPKGVMIDHRGAVNTVLDINHRLAVCTEDRILALSNLTFDLSVYDIFGILAAGGGIVIPKAEHVKEPAYWKKLIQNHHISIWNTVPAFMQMLTEYSRNIESAQYPTLRAVLLSGDWISLSLPTDVWEIAPKTRILGLGGATEASIWSNSFDIQTVNRDWKSIPYGKPLANQYYYILNDQMAACPVNVPGKLYIGGLGLAMGYWKNEERTNDQFLLHPITNERLYDTGDLGRYLPDGNIEFLGRADSQIKLNGYRVEIGEIDYHLAKLPTVKEAATIVHKRNGATILVAYVVLEDEQNGLTIEQTKNLLAQKLPNYLLPTVYKYIDKMPLSENGKVNRKLLQQLPLEQEESSEYREPFTEMQKEIANIWEEILSYSHPGIDDDFFACGGNSLMAIQIIGKIKEKFNIALSIQTLFTYSRLEQLAAFVEENSVTMEEGAL</sequence>
<dbReference type="NCBIfam" id="NF003417">
    <property type="entry name" value="PRK04813.1"/>
    <property type="match status" value="3"/>
</dbReference>
<dbReference type="InterPro" id="IPR023213">
    <property type="entry name" value="CAT-like_dom_sf"/>
</dbReference>
<comment type="caution">
    <text evidence="10">The sequence shown here is derived from an EMBL/GenBank/DDBJ whole genome shotgun (WGS) entry which is preliminary data.</text>
</comment>
<dbReference type="SUPFAM" id="SSF52777">
    <property type="entry name" value="CoA-dependent acyltransferases"/>
    <property type="match status" value="4"/>
</dbReference>
<dbReference type="GO" id="GO:0009403">
    <property type="term" value="P:toxin biosynthetic process"/>
    <property type="evidence" value="ECO:0007669"/>
    <property type="project" value="UniProtKB-ARBA"/>
</dbReference>